<name>A0ABW1BPP0_9ACTN</name>
<comment type="caution">
    <text evidence="1">The sequence shown here is derived from an EMBL/GenBank/DDBJ whole genome shotgun (WGS) entry which is preliminary data.</text>
</comment>
<sequence>MARRGRDAASIACYEHLWSRRGALLNFSLDWLMLDGFLRSRGAGAYYAFAWDMLPRKLDEQSAALLSNLDAAKVFGTPVSAR</sequence>
<organism evidence="1 2">
    <name type="scientific">Nonomuraea harbinensis</name>
    <dbReference type="NCBI Taxonomy" id="1286938"/>
    <lineage>
        <taxon>Bacteria</taxon>
        <taxon>Bacillati</taxon>
        <taxon>Actinomycetota</taxon>
        <taxon>Actinomycetes</taxon>
        <taxon>Streptosporangiales</taxon>
        <taxon>Streptosporangiaceae</taxon>
        <taxon>Nonomuraea</taxon>
    </lineage>
</organism>
<gene>
    <name evidence="1" type="ORF">ACFPUY_08830</name>
</gene>
<accession>A0ABW1BPP0</accession>
<evidence type="ECO:0000313" key="1">
    <source>
        <dbReference type="EMBL" id="MFC5815184.1"/>
    </source>
</evidence>
<proteinExistence type="predicted"/>
<protein>
    <submittedName>
        <fullName evidence="1">DUF6071 family protein</fullName>
    </submittedName>
</protein>
<dbReference type="EMBL" id="JBHSNW010000003">
    <property type="protein sequence ID" value="MFC5815184.1"/>
    <property type="molecule type" value="Genomic_DNA"/>
</dbReference>
<evidence type="ECO:0000313" key="2">
    <source>
        <dbReference type="Proteomes" id="UP001596096"/>
    </source>
</evidence>
<keyword evidence="2" id="KW-1185">Reference proteome</keyword>
<reference evidence="2" key="1">
    <citation type="journal article" date="2019" name="Int. J. Syst. Evol. Microbiol.">
        <title>The Global Catalogue of Microorganisms (GCM) 10K type strain sequencing project: providing services to taxonomists for standard genome sequencing and annotation.</title>
        <authorList>
            <consortium name="The Broad Institute Genomics Platform"/>
            <consortium name="The Broad Institute Genome Sequencing Center for Infectious Disease"/>
            <person name="Wu L."/>
            <person name="Ma J."/>
        </authorList>
    </citation>
    <scope>NUCLEOTIDE SEQUENCE [LARGE SCALE GENOMIC DNA]</scope>
    <source>
        <strain evidence="2">CGMCC 4.7106</strain>
    </source>
</reference>
<dbReference type="RefSeq" id="WP_219548719.1">
    <property type="nucleotide sequence ID" value="NZ_JAHKRN010000042.1"/>
</dbReference>
<dbReference type="Proteomes" id="UP001596096">
    <property type="component" value="Unassembled WGS sequence"/>
</dbReference>